<name>A0A6G1IVS8_9PLEO</name>
<accession>A0A6G1IVS8</accession>
<sequence>MYWQLCSNSTKRGFWTNVDRGPILGPTITTDTTTGSIVVALLAILTTLGTAHLWNLVIFLAHQLRAKGQPSDTLFRQQQALLRTLPPPSSVIADLLKLGWTWRHKTRRPLLRTSFLVALATLFTVVTITASIFSSLVVDSSDIVVLVRSPSCSWVAPKVMASGEYAGSVFGSASDLCRQCYKEIDGPLPKACKSLFRPSLAYEVQKTSCPFNEGMCEQGAVISMDSGLLDLNEAFGLNLPDKDRVRFRRKATCAPLTQDGHTKIVNYNQSSLSLVRESLVSDEQVAILSYMGREAFENTTIFMPDGTWTKWFAEVSLVANDVNMALGINGWDRRFSDLDALLGPWGFEGASDLKVSAGDVVLMAARFGATYVQPVNDPFFSARQKIQFPAMSPFNGTLEYYIAEGYAADFPLKGLGCVDQYQFCHRRNRKDDFCSDLRGLPRNISQVNFPEASDMQQAALQLLLNVSYTFSFASRGISALQAQKIAGSKGTIEWLPDDQWITEVRAWTNQVWAAFQIGVADYAIGPWERNWGEEVDKNITDLQFPKNEAERALCGMQRMRISGNFVNINVFGLAFIVSFSCIVAILDITLLKFLIYMSRFRRTLAPRIDRWIQDGIWQLQRRAYEAHGHRDWINIEREIPLTTDEEKLNDLPLLWVPDKDRPSSPVSSLGDAI</sequence>
<reference evidence="2" key="1">
    <citation type="journal article" date="2020" name="Stud. Mycol.">
        <title>101 Dothideomycetes genomes: a test case for predicting lifestyles and emergence of pathogens.</title>
        <authorList>
            <person name="Haridas S."/>
            <person name="Albert R."/>
            <person name="Binder M."/>
            <person name="Bloem J."/>
            <person name="Labutti K."/>
            <person name="Salamov A."/>
            <person name="Andreopoulos B."/>
            <person name="Baker S."/>
            <person name="Barry K."/>
            <person name="Bills G."/>
            <person name="Bluhm B."/>
            <person name="Cannon C."/>
            <person name="Castanera R."/>
            <person name="Culley D."/>
            <person name="Daum C."/>
            <person name="Ezra D."/>
            <person name="Gonzalez J."/>
            <person name="Henrissat B."/>
            <person name="Kuo A."/>
            <person name="Liang C."/>
            <person name="Lipzen A."/>
            <person name="Lutzoni F."/>
            <person name="Magnuson J."/>
            <person name="Mondo S."/>
            <person name="Nolan M."/>
            <person name="Ohm R."/>
            <person name="Pangilinan J."/>
            <person name="Park H.-J."/>
            <person name="Ramirez L."/>
            <person name="Alfaro M."/>
            <person name="Sun H."/>
            <person name="Tritt A."/>
            <person name="Yoshinaga Y."/>
            <person name="Zwiers L.-H."/>
            <person name="Turgeon B."/>
            <person name="Goodwin S."/>
            <person name="Spatafora J."/>
            <person name="Crous P."/>
            <person name="Grigoriev I."/>
        </authorList>
    </citation>
    <scope>NUCLEOTIDE SEQUENCE</scope>
    <source>
        <strain evidence="2">CBS 122367</strain>
    </source>
</reference>
<dbReference type="Proteomes" id="UP000799291">
    <property type="component" value="Unassembled WGS sequence"/>
</dbReference>
<protein>
    <submittedName>
        <fullName evidence="2">Uncharacterized protein</fullName>
    </submittedName>
</protein>
<evidence type="ECO:0000313" key="2">
    <source>
        <dbReference type="EMBL" id="KAF2682356.1"/>
    </source>
</evidence>
<dbReference type="OrthoDB" id="3540210at2759"/>
<dbReference type="EMBL" id="MU005587">
    <property type="protein sequence ID" value="KAF2682356.1"/>
    <property type="molecule type" value="Genomic_DNA"/>
</dbReference>
<evidence type="ECO:0000313" key="3">
    <source>
        <dbReference type="Proteomes" id="UP000799291"/>
    </source>
</evidence>
<keyword evidence="3" id="KW-1185">Reference proteome</keyword>
<feature type="transmembrane region" description="Helical" evidence="1">
    <location>
        <begin position="570"/>
        <end position="595"/>
    </location>
</feature>
<feature type="transmembrane region" description="Helical" evidence="1">
    <location>
        <begin position="115"/>
        <end position="138"/>
    </location>
</feature>
<dbReference type="AlphaFoldDB" id="A0A6G1IVS8"/>
<keyword evidence="1" id="KW-0472">Membrane</keyword>
<gene>
    <name evidence="2" type="ORF">K458DRAFT_57598</name>
</gene>
<keyword evidence="1" id="KW-1133">Transmembrane helix</keyword>
<feature type="transmembrane region" description="Helical" evidence="1">
    <location>
        <begin position="37"/>
        <end position="61"/>
    </location>
</feature>
<keyword evidence="1" id="KW-0812">Transmembrane</keyword>
<organism evidence="2 3">
    <name type="scientific">Lentithecium fluviatile CBS 122367</name>
    <dbReference type="NCBI Taxonomy" id="1168545"/>
    <lineage>
        <taxon>Eukaryota</taxon>
        <taxon>Fungi</taxon>
        <taxon>Dikarya</taxon>
        <taxon>Ascomycota</taxon>
        <taxon>Pezizomycotina</taxon>
        <taxon>Dothideomycetes</taxon>
        <taxon>Pleosporomycetidae</taxon>
        <taxon>Pleosporales</taxon>
        <taxon>Massarineae</taxon>
        <taxon>Lentitheciaceae</taxon>
        <taxon>Lentithecium</taxon>
    </lineage>
</organism>
<evidence type="ECO:0000256" key="1">
    <source>
        <dbReference type="SAM" id="Phobius"/>
    </source>
</evidence>
<proteinExistence type="predicted"/>